<comment type="subcellular location">
    <subcellularLocation>
        <location evidence="1">Cytoplasm</location>
    </subcellularLocation>
</comment>
<comment type="similarity">
    <text evidence="3 14">Belongs to the glycosyl hydrolase 13 family.</text>
</comment>
<dbReference type="NCBIfam" id="TIGR02402">
    <property type="entry name" value="trehalose_TreZ"/>
    <property type="match status" value="1"/>
</dbReference>
<evidence type="ECO:0000256" key="4">
    <source>
        <dbReference type="ARBA" id="ARBA00012268"/>
    </source>
</evidence>
<keyword evidence="9 14" id="KW-0326">Glycosidase</keyword>
<dbReference type="SUPFAM" id="SSF81296">
    <property type="entry name" value="E set domains"/>
    <property type="match status" value="1"/>
</dbReference>
<dbReference type="InterPro" id="IPR013783">
    <property type="entry name" value="Ig-like_fold"/>
</dbReference>
<organism evidence="16 17">
    <name type="scientific">Arcanobacterium pinnipediorum</name>
    <dbReference type="NCBI Taxonomy" id="1503041"/>
    <lineage>
        <taxon>Bacteria</taxon>
        <taxon>Bacillati</taxon>
        <taxon>Actinomycetota</taxon>
        <taxon>Actinomycetes</taxon>
        <taxon>Actinomycetales</taxon>
        <taxon>Actinomycetaceae</taxon>
        <taxon>Arcanobacterium</taxon>
    </lineage>
</organism>
<reference evidence="16" key="1">
    <citation type="submission" date="2022-06" db="EMBL/GenBank/DDBJ databases">
        <title>Complete Genome Sequence of Arcanobacterium pinnipediorum strain DSM 28752 isolated from a harbour seal.</title>
        <authorList>
            <person name="Borowiak M."/>
            <person name="Kreitlow A."/>
            <person name="Alssahen M."/>
            <person name="Malorny B."/>
            <person name="Laemmler C."/>
            <person name="Prenger-Berninghoff E."/>
            <person name="Siebert U."/>
            <person name="Ploetz M."/>
            <person name="Abdulmawjood A."/>
        </authorList>
    </citation>
    <scope>NUCLEOTIDE SEQUENCE</scope>
    <source>
        <strain evidence="16">DSM 28752</strain>
    </source>
</reference>
<sequence length="575" mass="64219">MNISIWAPNASRVSAIVADQDLQLEPMPDGYWSIELDPGTRYQVRLVDSDLLLPDPRSMCQPDGAHGASVVVDPASFVFTDDHWQCPDLRGAVFYELHVGTFTPEGTFRAAIDKLDELVDLGIQAIELMPINPIPGKRGWGYDSVSIFALNPHYGSPQDLVALIDAAHNRGIAICLDVVYNHFGPDGNYLAQFGPYFTGTHLTPWGEAVNFDAEFAAHVRRYFIDNALMWVRDYHVDALRLDATDFIFDDSQPHILAELSREVHHYGAAAGRHISLIAENNSNNPETVSATGWGMDMQWVDDVHHALHVWLTGETNAFYVDHVGSKTVEKALTNGFTRTGQYSIFEGKPHGNPVPPDLNGHAFVVSDENHDQVGNRLIGDRPSHSLPLSDIAISRALILLSPFTPMLFMGEEWAASTPFMFFTDHGPQIGPYIKEGREKEFESWDLESVYDQEQTMIDPQDEQAFIQSTLNWEESRTGDHGRLRDFVRRLIQLRKSLADVASGDRSQTQCALDEDGVSGWLMRGSTFVAFARKSQVRLTMPSHITTIYRAWDEVTVTDQDILFTHPGVVIGAVSD</sequence>
<evidence type="ECO:0000256" key="10">
    <source>
        <dbReference type="ARBA" id="ARBA00032057"/>
    </source>
</evidence>
<evidence type="ECO:0000313" key="16">
    <source>
        <dbReference type="EMBL" id="USR80148.1"/>
    </source>
</evidence>
<dbReference type="SMART" id="SM00642">
    <property type="entry name" value="Aamy"/>
    <property type="match status" value="1"/>
</dbReference>
<dbReference type="InterPro" id="IPR014756">
    <property type="entry name" value="Ig_E-set"/>
</dbReference>
<dbReference type="EMBL" id="CP099547">
    <property type="protein sequence ID" value="USR80148.1"/>
    <property type="molecule type" value="Genomic_DNA"/>
</dbReference>
<dbReference type="Gene3D" id="2.60.40.10">
    <property type="entry name" value="Immunoglobulins"/>
    <property type="match status" value="1"/>
</dbReference>
<evidence type="ECO:0000256" key="12">
    <source>
        <dbReference type="ARBA" id="ARBA00034013"/>
    </source>
</evidence>
<dbReference type="Gene3D" id="3.20.20.80">
    <property type="entry name" value="Glycosidases"/>
    <property type="match status" value="1"/>
</dbReference>
<keyword evidence="6" id="KW-0963">Cytoplasm</keyword>
<evidence type="ECO:0000256" key="13">
    <source>
        <dbReference type="NCBIfam" id="TIGR02402"/>
    </source>
</evidence>
<name>A0ABY5AIX6_9ACTO</name>
<comment type="catalytic activity">
    <reaction evidence="12 14">
        <text>hydrolysis of (1-&gt;4)-alpha-D-glucosidic linkage in 4-alpha-D-[(1-&gt;4)-alpha-D-glucanosyl]n trehalose to yield trehalose and (1-&gt;4)-alpha-D-glucan.</text>
        <dbReference type="EC" id="3.2.1.141"/>
    </reaction>
</comment>
<evidence type="ECO:0000256" key="7">
    <source>
        <dbReference type="ARBA" id="ARBA00022801"/>
    </source>
</evidence>
<dbReference type="EC" id="3.2.1.141" evidence="4 13"/>
<dbReference type="Pfam" id="PF00128">
    <property type="entry name" value="Alpha-amylase"/>
    <property type="match status" value="1"/>
</dbReference>
<evidence type="ECO:0000256" key="6">
    <source>
        <dbReference type="ARBA" id="ARBA00022490"/>
    </source>
</evidence>
<keyword evidence="17" id="KW-1185">Reference proteome</keyword>
<dbReference type="InterPro" id="IPR012768">
    <property type="entry name" value="Trehalose_TreZ"/>
</dbReference>
<dbReference type="SUPFAM" id="SSF51445">
    <property type="entry name" value="(Trans)glycosidases"/>
    <property type="match status" value="1"/>
</dbReference>
<dbReference type="Gene3D" id="1.10.10.760">
    <property type="entry name" value="E-set domains of sugar-utilizing enzymes"/>
    <property type="match status" value="1"/>
</dbReference>
<evidence type="ECO:0000256" key="3">
    <source>
        <dbReference type="ARBA" id="ARBA00008061"/>
    </source>
</evidence>
<dbReference type="PANTHER" id="PTHR43651">
    <property type="entry name" value="1,4-ALPHA-GLUCAN-BRANCHING ENZYME"/>
    <property type="match status" value="1"/>
</dbReference>
<keyword evidence="7 14" id="KW-0378">Hydrolase</keyword>
<gene>
    <name evidence="16" type="primary">treZ</name>
    <name evidence="16" type="ORF">NG665_04010</name>
</gene>
<dbReference type="RefSeq" id="WP_252673998.1">
    <property type="nucleotide sequence ID" value="NZ_CP099547.1"/>
</dbReference>
<dbReference type="InterPro" id="IPR017853">
    <property type="entry name" value="GH"/>
</dbReference>
<dbReference type="InterPro" id="IPR006047">
    <property type="entry name" value="GH13_cat_dom"/>
</dbReference>
<evidence type="ECO:0000256" key="5">
    <source>
        <dbReference type="ARBA" id="ARBA00015938"/>
    </source>
</evidence>
<evidence type="ECO:0000256" key="2">
    <source>
        <dbReference type="ARBA" id="ARBA00005199"/>
    </source>
</evidence>
<evidence type="ECO:0000256" key="1">
    <source>
        <dbReference type="ARBA" id="ARBA00004496"/>
    </source>
</evidence>
<dbReference type="PANTHER" id="PTHR43651:SF11">
    <property type="entry name" value="MALTO-OLIGOSYLTREHALOSE TREHALOHYDROLASE"/>
    <property type="match status" value="1"/>
</dbReference>
<evidence type="ECO:0000256" key="11">
    <source>
        <dbReference type="ARBA" id="ARBA00033284"/>
    </source>
</evidence>
<evidence type="ECO:0000259" key="15">
    <source>
        <dbReference type="SMART" id="SM00642"/>
    </source>
</evidence>
<dbReference type="CDD" id="cd02853">
    <property type="entry name" value="E_set_MTHase_like_N"/>
    <property type="match status" value="1"/>
</dbReference>
<evidence type="ECO:0000256" key="8">
    <source>
        <dbReference type="ARBA" id="ARBA00023277"/>
    </source>
</evidence>
<dbReference type="PIRSF" id="PIRSF006337">
    <property type="entry name" value="Trehalose_TreZ"/>
    <property type="match status" value="1"/>
</dbReference>
<evidence type="ECO:0000313" key="17">
    <source>
        <dbReference type="Proteomes" id="UP001056109"/>
    </source>
</evidence>
<dbReference type="Proteomes" id="UP001056109">
    <property type="component" value="Chromosome"/>
</dbReference>
<keyword evidence="8" id="KW-0119">Carbohydrate metabolism</keyword>
<feature type="domain" description="Glycosyl hydrolase family 13 catalytic" evidence="15">
    <location>
        <begin position="96"/>
        <end position="467"/>
    </location>
</feature>
<accession>A0ABY5AIX6</accession>
<dbReference type="InterPro" id="IPR044901">
    <property type="entry name" value="Trehalose_TreZ_E-set_sf"/>
</dbReference>
<proteinExistence type="inferred from homology"/>
<evidence type="ECO:0000256" key="9">
    <source>
        <dbReference type="ARBA" id="ARBA00023295"/>
    </source>
</evidence>
<evidence type="ECO:0000256" key="14">
    <source>
        <dbReference type="PIRNR" id="PIRNR006337"/>
    </source>
</evidence>
<comment type="pathway">
    <text evidence="2 14">Glycan biosynthesis; trehalose biosynthesis.</text>
</comment>
<dbReference type="CDD" id="cd11325">
    <property type="entry name" value="AmyAc_GTHase"/>
    <property type="match status" value="1"/>
</dbReference>
<protein>
    <recommendedName>
        <fullName evidence="5 13">Malto-oligosyltrehalose trehalohydrolase</fullName>
        <shortName evidence="14">MTHase</shortName>
        <ecNumber evidence="4 13">3.2.1.141</ecNumber>
    </recommendedName>
    <alternativeName>
        <fullName evidence="11 14">4-alpha-D-((1-&gt;4)-alpha-D-glucano)trehalose trehalohydrolase</fullName>
    </alternativeName>
    <alternativeName>
        <fullName evidence="10 14">Maltooligosyl trehalose trehalohydrolase</fullName>
    </alternativeName>
</protein>